<feature type="compositionally biased region" description="Basic and acidic residues" evidence="1">
    <location>
        <begin position="188"/>
        <end position="203"/>
    </location>
</feature>
<evidence type="ECO:0000256" key="2">
    <source>
        <dbReference type="SAM" id="Phobius"/>
    </source>
</evidence>
<proteinExistence type="predicted"/>
<accession>A0A9W7XXY4</accession>
<feature type="transmembrane region" description="Helical" evidence="2">
    <location>
        <begin position="61"/>
        <end position="90"/>
    </location>
</feature>
<feature type="region of interest" description="Disordered" evidence="1">
    <location>
        <begin position="156"/>
        <end position="203"/>
    </location>
</feature>
<evidence type="ECO:0000313" key="4">
    <source>
        <dbReference type="Proteomes" id="UP001149813"/>
    </source>
</evidence>
<dbReference type="AlphaFoldDB" id="A0A9W7XXY4"/>
<dbReference type="Proteomes" id="UP001149813">
    <property type="component" value="Unassembled WGS sequence"/>
</dbReference>
<keyword evidence="2" id="KW-1133">Transmembrane helix</keyword>
<evidence type="ECO:0000256" key="1">
    <source>
        <dbReference type="SAM" id="MobiDB-lite"/>
    </source>
</evidence>
<gene>
    <name evidence="3" type="ORF">LPJ53_004687</name>
</gene>
<reference evidence="3" key="1">
    <citation type="submission" date="2022-07" db="EMBL/GenBank/DDBJ databases">
        <title>Phylogenomic reconstructions and comparative analyses of Kickxellomycotina fungi.</title>
        <authorList>
            <person name="Reynolds N.K."/>
            <person name="Stajich J.E."/>
            <person name="Barry K."/>
            <person name="Grigoriev I.V."/>
            <person name="Crous P."/>
            <person name="Smith M.E."/>
        </authorList>
    </citation>
    <scope>NUCLEOTIDE SEQUENCE</scope>
    <source>
        <strain evidence="3">NBRC 32514</strain>
    </source>
</reference>
<keyword evidence="2" id="KW-0812">Transmembrane</keyword>
<comment type="caution">
    <text evidence="3">The sequence shown here is derived from an EMBL/GenBank/DDBJ whole genome shotgun (WGS) entry which is preliminary data.</text>
</comment>
<dbReference type="OrthoDB" id="5548592at2759"/>
<feature type="transmembrane region" description="Helical" evidence="2">
    <location>
        <begin position="21"/>
        <end position="41"/>
    </location>
</feature>
<organism evidence="3 4">
    <name type="scientific">Coemansia erecta</name>
    <dbReference type="NCBI Taxonomy" id="147472"/>
    <lineage>
        <taxon>Eukaryota</taxon>
        <taxon>Fungi</taxon>
        <taxon>Fungi incertae sedis</taxon>
        <taxon>Zoopagomycota</taxon>
        <taxon>Kickxellomycotina</taxon>
        <taxon>Kickxellomycetes</taxon>
        <taxon>Kickxellales</taxon>
        <taxon>Kickxellaceae</taxon>
        <taxon>Coemansia</taxon>
    </lineage>
</organism>
<keyword evidence="4" id="KW-1185">Reference proteome</keyword>
<protein>
    <submittedName>
        <fullName evidence="3">Uncharacterized protein</fullName>
    </submittedName>
</protein>
<name>A0A9W7XXY4_9FUNG</name>
<dbReference type="EMBL" id="JANBOJ010000232">
    <property type="protein sequence ID" value="KAJ1720708.1"/>
    <property type="molecule type" value="Genomic_DNA"/>
</dbReference>
<keyword evidence="2" id="KW-0472">Membrane</keyword>
<evidence type="ECO:0000313" key="3">
    <source>
        <dbReference type="EMBL" id="KAJ1720708.1"/>
    </source>
</evidence>
<sequence length="203" mass="22386">MSDRPSRLQAEQQRQAREQRMFLSVAGLGFAASLLTAVALGHRRAFRTAQASGETIHNNHVAWAMKAFGLGTLYALGIAGMGMAATNYYMGPDESLAERMRRRVAESMGGSLMDRLGVSKSQDEESLERIDRLVSESDEATGEKKIRFARIKRLMASDEDAEPSQEPQQKAEKLSIGGRMRRAFGFGKRSDKGLQGDQDGETK</sequence>